<proteinExistence type="predicted"/>
<accession>A0A7K4KZ66</accession>
<feature type="non-terminal residue" evidence="2">
    <location>
        <position position="1"/>
    </location>
</feature>
<dbReference type="InterPro" id="IPR028038">
    <property type="entry name" value="TM140"/>
</dbReference>
<dbReference type="OrthoDB" id="9898473at2759"/>
<feature type="region of interest" description="Disordered" evidence="1">
    <location>
        <begin position="1"/>
        <end position="22"/>
    </location>
</feature>
<dbReference type="PANTHER" id="PTHR16103:SF0">
    <property type="entry name" value="TRANSMEMBRANE PROTEIN 140"/>
    <property type="match status" value="1"/>
</dbReference>
<comment type="caution">
    <text evidence="2">The sequence shown here is derived from an EMBL/GenBank/DDBJ whole genome shotgun (WGS) entry which is preliminary data.</text>
</comment>
<evidence type="ECO:0000313" key="3">
    <source>
        <dbReference type="Proteomes" id="UP000545332"/>
    </source>
</evidence>
<protein>
    <submittedName>
        <fullName evidence="2">TM140 protein</fullName>
    </submittedName>
</protein>
<dbReference type="Proteomes" id="UP000545332">
    <property type="component" value="Unassembled WGS sequence"/>
</dbReference>
<gene>
    <name evidence="2" type="primary">Tmem140_1</name>
    <name evidence="2" type="ORF">CRYSOU_R09666</name>
</gene>
<dbReference type="AlphaFoldDB" id="A0A7K4KZ66"/>
<feature type="non-terminal residue" evidence="2">
    <location>
        <position position="91"/>
    </location>
</feature>
<evidence type="ECO:0000313" key="2">
    <source>
        <dbReference type="EMBL" id="NWI21241.1"/>
    </source>
</evidence>
<organism evidence="2 3">
    <name type="scientific">Crypturellus soui</name>
    <dbReference type="NCBI Taxonomy" id="458187"/>
    <lineage>
        <taxon>Eukaryota</taxon>
        <taxon>Metazoa</taxon>
        <taxon>Chordata</taxon>
        <taxon>Craniata</taxon>
        <taxon>Vertebrata</taxon>
        <taxon>Euteleostomi</taxon>
        <taxon>Archelosauria</taxon>
        <taxon>Archosauria</taxon>
        <taxon>Dinosauria</taxon>
        <taxon>Saurischia</taxon>
        <taxon>Theropoda</taxon>
        <taxon>Coelurosauria</taxon>
        <taxon>Aves</taxon>
        <taxon>Palaeognathae</taxon>
        <taxon>Tinamiformes</taxon>
        <taxon>Tinamidae</taxon>
        <taxon>Crypturellus</taxon>
    </lineage>
</organism>
<dbReference type="PANTHER" id="PTHR16103">
    <property type="entry name" value="TRANSMEMBRANE PROTEIN 140"/>
    <property type="match status" value="1"/>
</dbReference>
<reference evidence="2 3" key="1">
    <citation type="submission" date="2019-09" db="EMBL/GenBank/DDBJ databases">
        <title>Bird 10,000 Genomes (B10K) Project - Family phase.</title>
        <authorList>
            <person name="Zhang G."/>
        </authorList>
    </citation>
    <scope>NUCLEOTIDE SEQUENCE [LARGE SCALE GENOMIC DNA]</scope>
    <source>
        <strain evidence="2">B10K-MSB-42743</strain>
        <tissue evidence="2">Heart</tissue>
    </source>
</reference>
<sequence>PQAALKRGGGSMGKGRGAEQQRPADRWLGTAMLLKSVLSFILRFYALFWEAGNLVDCPDKRLGFYNFCLWNETARKLQCLAYTDLEDTAIN</sequence>
<keyword evidence="3" id="KW-1185">Reference proteome</keyword>
<evidence type="ECO:0000256" key="1">
    <source>
        <dbReference type="SAM" id="MobiDB-lite"/>
    </source>
</evidence>
<dbReference type="Pfam" id="PF14985">
    <property type="entry name" value="TM140"/>
    <property type="match status" value="1"/>
</dbReference>
<name>A0A7K4KZ66_9AVES</name>
<dbReference type="EMBL" id="VWPX01019971">
    <property type="protein sequence ID" value="NWI21241.1"/>
    <property type="molecule type" value="Genomic_DNA"/>
</dbReference>